<dbReference type="GO" id="GO:0045717">
    <property type="term" value="P:negative regulation of fatty acid biosynthetic process"/>
    <property type="evidence" value="ECO:0007669"/>
    <property type="project" value="UniProtKB-ARBA"/>
</dbReference>
<comment type="catalytic activity">
    <reaction evidence="7">
        <text>L-threonyl-[protein] + ATP = O-phospho-L-threonyl-[protein] + ADP + H(+)</text>
        <dbReference type="Rhea" id="RHEA:46608"/>
        <dbReference type="Rhea" id="RHEA-COMP:11060"/>
        <dbReference type="Rhea" id="RHEA-COMP:11605"/>
        <dbReference type="ChEBI" id="CHEBI:15378"/>
        <dbReference type="ChEBI" id="CHEBI:30013"/>
        <dbReference type="ChEBI" id="CHEBI:30616"/>
        <dbReference type="ChEBI" id="CHEBI:61977"/>
        <dbReference type="ChEBI" id="CHEBI:456216"/>
        <dbReference type="EC" id="2.7.11.1"/>
    </reaction>
</comment>
<dbReference type="PROSITE" id="PS00108">
    <property type="entry name" value="PROTEIN_KINASE_ST"/>
    <property type="match status" value="1"/>
</dbReference>
<dbReference type="PROSITE" id="PS50011">
    <property type="entry name" value="PROTEIN_KINASE_DOM"/>
    <property type="match status" value="1"/>
</dbReference>
<protein>
    <recommendedName>
        <fullName evidence="1">non-specific serine/threonine protein kinase</fullName>
        <ecNumber evidence="1">2.7.11.1</ecNumber>
    </recommendedName>
</protein>
<evidence type="ECO:0000256" key="1">
    <source>
        <dbReference type="ARBA" id="ARBA00012513"/>
    </source>
</evidence>
<feature type="domain" description="Protein kinase" evidence="11">
    <location>
        <begin position="7"/>
        <end position="262"/>
    </location>
</feature>
<dbReference type="InterPro" id="IPR000719">
    <property type="entry name" value="Prot_kinase_dom"/>
</dbReference>
<keyword evidence="5 12" id="KW-0418">Kinase</keyword>
<evidence type="ECO:0000313" key="13">
    <source>
        <dbReference type="Proteomes" id="UP000265768"/>
    </source>
</evidence>
<dbReference type="OrthoDB" id="9762169at2"/>
<evidence type="ECO:0000256" key="3">
    <source>
        <dbReference type="ARBA" id="ARBA00022679"/>
    </source>
</evidence>
<keyword evidence="13" id="KW-1185">Reference proteome</keyword>
<dbReference type="InterPro" id="IPR008271">
    <property type="entry name" value="Ser/Thr_kinase_AS"/>
</dbReference>
<keyword evidence="6" id="KW-0067">ATP-binding</keyword>
<dbReference type="AlphaFoldDB" id="A0A3A4AVI7"/>
<accession>A0A3A4AVI7</accession>
<dbReference type="Proteomes" id="UP000265768">
    <property type="component" value="Unassembled WGS sequence"/>
</dbReference>
<dbReference type="Gene3D" id="1.10.510.10">
    <property type="entry name" value="Transferase(Phosphotransferase) domain 1"/>
    <property type="match status" value="1"/>
</dbReference>
<dbReference type="CDD" id="cd14014">
    <property type="entry name" value="STKc_PknB_like"/>
    <property type="match status" value="1"/>
</dbReference>
<dbReference type="FunFam" id="1.10.510.10:FF:000021">
    <property type="entry name" value="Serine/threonine protein kinase"/>
    <property type="match status" value="1"/>
</dbReference>
<evidence type="ECO:0000256" key="6">
    <source>
        <dbReference type="ARBA" id="ARBA00022840"/>
    </source>
</evidence>
<evidence type="ECO:0000256" key="10">
    <source>
        <dbReference type="SAM" id="Phobius"/>
    </source>
</evidence>
<evidence type="ECO:0000256" key="2">
    <source>
        <dbReference type="ARBA" id="ARBA00022527"/>
    </source>
</evidence>
<organism evidence="12 13">
    <name type="scientific">Bailinhaonella thermotolerans</name>
    <dbReference type="NCBI Taxonomy" id="1070861"/>
    <lineage>
        <taxon>Bacteria</taxon>
        <taxon>Bacillati</taxon>
        <taxon>Actinomycetota</taxon>
        <taxon>Actinomycetes</taxon>
        <taxon>Streptosporangiales</taxon>
        <taxon>Streptosporangiaceae</taxon>
        <taxon>Bailinhaonella</taxon>
    </lineage>
</organism>
<comment type="catalytic activity">
    <reaction evidence="8">
        <text>L-seryl-[protein] + ATP = O-phospho-L-seryl-[protein] + ADP + H(+)</text>
        <dbReference type="Rhea" id="RHEA:17989"/>
        <dbReference type="Rhea" id="RHEA-COMP:9863"/>
        <dbReference type="Rhea" id="RHEA-COMP:11604"/>
        <dbReference type="ChEBI" id="CHEBI:15378"/>
        <dbReference type="ChEBI" id="CHEBI:29999"/>
        <dbReference type="ChEBI" id="CHEBI:30616"/>
        <dbReference type="ChEBI" id="CHEBI:83421"/>
        <dbReference type="ChEBI" id="CHEBI:456216"/>
        <dbReference type="EC" id="2.7.11.1"/>
    </reaction>
</comment>
<evidence type="ECO:0000259" key="11">
    <source>
        <dbReference type="PROSITE" id="PS50011"/>
    </source>
</evidence>
<keyword evidence="10" id="KW-0472">Membrane</keyword>
<evidence type="ECO:0000256" key="9">
    <source>
        <dbReference type="SAM" id="MobiDB-lite"/>
    </source>
</evidence>
<dbReference type="SMART" id="SM00220">
    <property type="entry name" value="S_TKc"/>
    <property type="match status" value="1"/>
</dbReference>
<dbReference type="GO" id="GO:0005524">
    <property type="term" value="F:ATP binding"/>
    <property type="evidence" value="ECO:0007669"/>
    <property type="project" value="UniProtKB-KW"/>
</dbReference>
<dbReference type="GO" id="GO:0004674">
    <property type="term" value="F:protein serine/threonine kinase activity"/>
    <property type="evidence" value="ECO:0007669"/>
    <property type="project" value="UniProtKB-KW"/>
</dbReference>
<feature type="region of interest" description="Disordered" evidence="9">
    <location>
        <begin position="341"/>
        <end position="450"/>
    </location>
</feature>
<evidence type="ECO:0000313" key="12">
    <source>
        <dbReference type="EMBL" id="RJL32285.1"/>
    </source>
</evidence>
<feature type="region of interest" description="Disordered" evidence="9">
    <location>
        <begin position="283"/>
        <end position="308"/>
    </location>
</feature>
<dbReference type="FunFam" id="3.30.200.20:FF:000035">
    <property type="entry name" value="Serine/threonine protein kinase Stk1"/>
    <property type="match status" value="1"/>
</dbReference>
<evidence type="ECO:0000256" key="4">
    <source>
        <dbReference type="ARBA" id="ARBA00022741"/>
    </source>
</evidence>
<dbReference type="SUPFAM" id="SSF56112">
    <property type="entry name" value="Protein kinase-like (PK-like)"/>
    <property type="match status" value="1"/>
</dbReference>
<gene>
    <name evidence="12" type="ORF">D5H75_17450</name>
</gene>
<feature type="transmembrane region" description="Helical" evidence="10">
    <location>
        <begin position="314"/>
        <end position="336"/>
    </location>
</feature>
<evidence type="ECO:0000256" key="7">
    <source>
        <dbReference type="ARBA" id="ARBA00047899"/>
    </source>
</evidence>
<feature type="compositionally biased region" description="Pro residues" evidence="9">
    <location>
        <begin position="397"/>
        <end position="423"/>
    </location>
</feature>
<feature type="compositionally biased region" description="Low complexity" evidence="9">
    <location>
        <begin position="296"/>
        <end position="308"/>
    </location>
</feature>
<feature type="compositionally biased region" description="Polar residues" evidence="9">
    <location>
        <begin position="368"/>
        <end position="392"/>
    </location>
</feature>
<dbReference type="EC" id="2.7.11.1" evidence="1"/>
<keyword evidence="10" id="KW-1133">Transmembrane helix</keyword>
<dbReference type="EMBL" id="QZEY01000005">
    <property type="protein sequence ID" value="RJL32285.1"/>
    <property type="molecule type" value="Genomic_DNA"/>
</dbReference>
<evidence type="ECO:0000256" key="8">
    <source>
        <dbReference type="ARBA" id="ARBA00048679"/>
    </source>
</evidence>
<dbReference type="Pfam" id="PF00069">
    <property type="entry name" value="Pkinase"/>
    <property type="match status" value="1"/>
</dbReference>
<sequence>MVLGERYKLVERIAAGGMGEVWRAEDELLRREVAVKLLRPHVAADAQFRERFRAEARITAGLSDPGIAQVYDYGEQDEIAYLVMELVAGEPLSAIIARMGPLSPEVTLDMVHQAARALAAAHRAGVIHRDVKPGNLLVTDTGAVKITDFGIARAAEANGLTQTGTVMGTAQYVSPEQAQGLPLTPSTDLYSLGVVAYECLAGHPPFRADTHVAIALQHLHEEPPPLPAEVPPAVRDLVLATLAKTPEGRPSSAEELADRAYVLRDSLTTGGLSSLDVVADPAVTGPQSPVGPATEIAGHPPATGAPGAAGRRRALAVLAAAGLAIIVIGVIMVSAFTGDREKSRGADTGSETSSSPTQPPHTDTPPTGHNNTKLPGSTQTRRAVPTPSTAPSGATLPPKPSPSTAPRPTPPSPSPTAPEPTQSPDPDDSETPSDTPGPGDGTITPTGGQN</sequence>
<keyword evidence="3" id="KW-0808">Transferase</keyword>
<keyword evidence="2 12" id="KW-0723">Serine/threonine-protein kinase</keyword>
<dbReference type="PANTHER" id="PTHR43289">
    <property type="entry name" value="MITOGEN-ACTIVATED PROTEIN KINASE KINASE KINASE 20-RELATED"/>
    <property type="match status" value="1"/>
</dbReference>
<dbReference type="PANTHER" id="PTHR43289:SF6">
    <property type="entry name" value="SERINE_THREONINE-PROTEIN KINASE NEKL-3"/>
    <property type="match status" value="1"/>
</dbReference>
<keyword evidence="4" id="KW-0547">Nucleotide-binding</keyword>
<comment type="caution">
    <text evidence="12">The sequence shown here is derived from an EMBL/GenBank/DDBJ whole genome shotgun (WGS) entry which is preliminary data.</text>
</comment>
<dbReference type="Gene3D" id="3.30.200.20">
    <property type="entry name" value="Phosphorylase Kinase, domain 1"/>
    <property type="match status" value="1"/>
</dbReference>
<feature type="compositionally biased region" description="Low complexity" evidence="9">
    <location>
        <begin position="432"/>
        <end position="450"/>
    </location>
</feature>
<dbReference type="InterPro" id="IPR011009">
    <property type="entry name" value="Kinase-like_dom_sf"/>
</dbReference>
<reference evidence="12 13" key="1">
    <citation type="submission" date="2018-09" db="EMBL/GenBank/DDBJ databases">
        <title>YIM 75507 draft genome.</title>
        <authorList>
            <person name="Tang S."/>
            <person name="Feng Y."/>
        </authorList>
    </citation>
    <scope>NUCLEOTIDE SEQUENCE [LARGE SCALE GENOMIC DNA]</scope>
    <source>
        <strain evidence="12 13">YIM 75507</strain>
    </source>
</reference>
<keyword evidence="10" id="KW-0812">Transmembrane</keyword>
<name>A0A3A4AVI7_9ACTN</name>
<proteinExistence type="predicted"/>
<evidence type="ECO:0000256" key="5">
    <source>
        <dbReference type="ARBA" id="ARBA00022777"/>
    </source>
</evidence>